<evidence type="ECO:0000256" key="3">
    <source>
        <dbReference type="ARBA" id="ARBA00022723"/>
    </source>
</evidence>
<accession>A0ABX1J1U6</accession>
<protein>
    <submittedName>
        <fullName evidence="6">Archease</fullName>
    </submittedName>
</protein>
<keyword evidence="3" id="KW-0479">Metal-binding</keyword>
<evidence type="ECO:0000313" key="7">
    <source>
        <dbReference type="Proteomes" id="UP000715441"/>
    </source>
</evidence>
<feature type="domain" description="Archease" evidence="5">
    <location>
        <begin position="51"/>
        <end position="178"/>
    </location>
</feature>
<evidence type="ECO:0000313" key="6">
    <source>
        <dbReference type="EMBL" id="NKQ52325.1"/>
    </source>
</evidence>
<evidence type="ECO:0000256" key="4">
    <source>
        <dbReference type="ARBA" id="ARBA00022837"/>
    </source>
</evidence>
<comment type="caution">
    <text evidence="6">The sequence shown here is derived from an EMBL/GenBank/DDBJ whole genome shotgun (WGS) entry which is preliminary data.</text>
</comment>
<keyword evidence="2" id="KW-0819">tRNA processing</keyword>
<sequence>MEAPVFAVRRTHPVRVVPHDRRHTHARTVNARTSAVAAPGRPAPRPPRAVHAGDLRLEAWAHTREACIAEAASALAGSFAGPGPLMPEGVTSFEVSAVTDEELLRAVLLRVIEGILVGGRVPVWIEATATHTGLRMRCGTAETAQIVRVGAVPRSVAPQGIRCERTPVGWRCRARIDV</sequence>
<proteinExistence type="inferred from homology"/>
<organism evidence="6 7">
    <name type="scientific">Amycolatopsis acididurans</name>
    <dbReference type="NCBI Taxonomy" id="2724524"/>
    <lineage>
        <taxon>Bacteria</taxon>
        <taxon>Bacillati</taxon>
        <taxon>Actinomycetota</taxon>
        <taxon>Actinomycetes</taxon>
        <taxon>Pseudonocardiales</taxon>
        <taxon>Pseudonocardiaceae</taxon>
        <taxon>Amycolatopsis</taxon>
    </lineage>
</organism>
<dbReference type="EMBL" id="JAAXLS010000002">
    <property type="protein sequence ID" value="NKQ52325.1"/>
    <property type="molecule type" value="Genomic_DNA"/>
</dbReference>
<dbReference type="InterPro" id="IPR036820">
    <property type="entry name" value="Archease_dom_sf"/>
</dbReference>
<keyword evidence="4" id="KW-0106">Calcium</keyword>
<gene>
    <name evidence="6" type="ORF">HFP15_05470</name>
</gene>
<dbReference type="SUPFAM" id="SSF69819">
    <property type="entry name" value="MTH1598-like"/>
    <property type="match status" value="1"/>
</dbReference>
<evidence type="ECO:0000256" key="2">
    <source>
        <dbReference type="ARBA" id="ARBA00022694"/>
    </source>
</evidence>
<evidence type="ECO:0000256" key="1">
    <source>
        <dbReference type="ARBA" id="ARBA00007963"/>
    </source>
</evidence>
<evidence type="ECO:0000259" key="5">
    <source>
        <dbReference type="Pfam" id="PF01951"/>
    </source>
</evidence>
<keyword evidence="7" id="KW-1185">Reference proteome</keyword>
<dbReference type="Gene3D" id="3.55.10.10">
    <property type="entry name" value="Archease domain"/>
    <property type="match status" value="1"/>
</dbReference>
<name>A0ABX1J1U6_9PSEU</name>
<reference evidence="6 7" key="1">
    <citation type="submission" date="2020-04" db="EMBL/GenBank/DDBJ databases">
        <title>Novel species.</title>
        <authorList>
            <person name="Teo W.F.A."/>
            <person name="Lipun K."/>
            <person name="Srisuk N."/>
            <person name="Duangmal K."/>
        </authorList>
    </citation>
    <scope>NUCLEOTIDE SEQUENCE [LARGE SCALE GENOMIC DNA]</scope>
    <source>
        <strain evidence="6 7">K13G38</strain>
    </source>
</reference>
<dbReference type="Pfam" id="PF01951">
    <property type="entry name" value="Archease"/>
    <property type="match status" value="1"/>
</dbReference>
<dbReference type="Proteomes" id="UP000715441">
    <property type="component" value="Unassembled WGS sequence"/>
</dbReference>
<comment type="similarity">
    <text evidence="1">Belongs to the archease family.</text>
</comment>
<dbReference type="InterPro" id="IPR023572">
    <property type="entry name" value="Archease_dom"/>
</dbReference>